<evidence type="ECO:0000313" key="4">
    <source>
        <dbReference type="Proteomes" id="UP001153678"/>
    </source>
</evidence>
<dbReference type="GO" id="GO:0005525">
    <property type="term" value="F:GTP binding"/>
    <property type="evidence" value="ECO:0007669"/>
    <property type="project" value="InterPro"/>
</dbReference>
<keyword evidence="4" id="KW-1185">Reference proteome</keyword>
<dbReference type="SUPFAM" id="SSF52540">
    <property type="entry name" value="P-loop containing nucleoside triphosphate hydrolases"/>
    <property type="match status" value="1"/>
</dbReference>
<dbReference type="InterPro" id="IPR027417">
    <property type="entry name" value="P-loop_NTPase"/>
</dbReference>
<dbReference type="PANTHER" id="PTHR14819:SF25">
    <property type="entry name" value="CHROMOSOME UNDETERMINED SCAFFOLD_52, WHOLE GENOME SHOTGUN SEQUENCE"/>
    <property type="match status" value="1"/>
</dbReference>
<dbReference type="PANTHER" id="PTHR14819">
    <property type="entry name" value="GTP-BINDING"/>
    <property type="match status" value="1"/>
</dbReference>
<dbReference type="Pfam" id="PF25683">
    <property type="entry name" value="URGCP_GTPase"/>
    <property type="match status" value="1"/>
</dbReference>
<feature type="compositionally biased region" description="Acidic residues" evidence="1">
    <location>
        <begin position="465"/>
        <end position="478"/>
    </location>
</feature>
<organism evidence="3 4">
    <name type="scientific">Funneliformis geosporum</name>
    <dbReference type="NCBI Taxonomy" id="1117311"/>
    <lineage>
        <taxon>Eukaryota</taxon>
        <taxon>Fungi</taxon>
        <taxon>Fungi incertae sedis</taxon>
        <taxon>Mucoromycota</taxon>
        <taxon>Glomeromycotina</taxon>
        <taxon>Glomeromycetes</taxon>
        <taxon>Glomerales</taxon>
        <taxon>Glomeraceae</taxon>
        <taxon>Funneliformis</taxon>
    </lineage>
</organism>
<feature type="region of interest" description="Disordered" evidence="1">
    <location>
        <begin position="458"/>
        <end position="480"/>
    </location>
</feature>
<evidence type="ECO:0000313" key="3">
    <source>
        <dbReference type="EMBL" id="CAI2171884.1"/>
    </source>
</evidence>
<dbReference type="Gene3D" id="3.40.50.300">
    <property type="entry name" value="P-loop containing nucleotide triphosphate hydrolases"/>
    <property type="match status" value="1"/>
</dbReference>
<gene>
    <name evidence="3" type="ORF">FWILDA_LOCUS5301</name>
</gene>
<comment type="caution">
    <text evidence="3">The sequence shown here is derived from an EMBL/GenBank/DDBJ whole genome shotgun (WGS) entry which is preliminary data.</text>
</comment>
<evidence type="ECO:0000256" key="1">
    <source>
        <dbReference type="SAM" id="MobiDB-lite"/>
    </source>
</evidence>
<dbReference type="Proteomes" id="UP001153678">
    <property type="component" value="Unassembled WGS sequence"/>
</dbReference>
<name>A0A9W4WTX4_9GLOM</name>
<accession>A0A9W4WTX4</accession>
<reference evidence="3" key="1">
    <citation type="submission" date="2022-08" db="EMBL/GenBank/DDBJ databases">
        <authorList>
            <person name="Kallberg Y."/>
            <person name="Tangrot J."/>
            <person name="Rosling A."/>
        </authorList>
    </citation>
    <scope>NUCLEOTIDE SEQUENCE</scope>
    <source>
        <strain evidence="3">Wild A</strain>
    </source>
</reference>
<dbReference type="InterPro" id="IPR030383">
    <property type="entry name" value="G_VLIG_dom"/>
</dbReference>
<dbReference type="OrthoDB" id="2439145at2759"/>
<feature type="domain" description="VLIG-type G" evidence="2">
    <location>
        <begin position="1029"/>
        <end position="1274"/>
    </location>
</feature>
<dbReference type="EMBL" id="CAMKVN010000874">
    <property type="protein sequence ID" value="CAI2171884.1"/>
    <property type="molecule type" value="Genomic_DNA"/>
</dbReference>
<protein>
    <submittedName>
        <fullName evidence="3">1051_t:CDS:1</fullName>
    </submittedName>
</protein>
<dbReference type="PROSITE" id="PS51717">
    <property type="entry name" value="G_VLIG"/>
    <property type="match status" value="1"/>
</dbReference>
<evidence type="ECO:0000259" key="2">
    <source>
        <dbReference type="PROSITE" id="PS51717"/>
    </source>
</evidence>
<dbReference type="InterPro" id="IPR052986">
    <property type="entry name" value="VLIG_GTPase"/>
</dbReference>
<proteinExistence type="predicted"/>
<sequence>MLQNPLIVICSRGPSGLIFALSLYEILVKKNLLGKILIYHEHYKTHNTKNRLFLVNEEEFSRLPQSVRKHIYHTSVFEGIFSGQENAYFMNEFEDKLLELFAKLNENVQLVHERFDPSRTDRYDLLVLADDYDSYQFEKEAISKCYQLEIKFHVSENQLQNGETEALSLLQTRYWLQFQQDNQSLLKVNLSKSEYESIEFDPSLDSIKNNPWFMNVIRDGFEFFEVHNYDLVSISKNSDDDLLVTKEFYKNYKEGFVCVIGDAAFNCAFWQSTRKLDIAISTAITLAEQLTYGQTLFEITRENLDRFSNAMVYVRQDLVQQLLLTNMENIIFKVIYGIIDKYNKKCSSGQEKITSSIDSFNFIIILDKYPQLFEIDQTPDDNVVKVLNELREEYTKNVQSSTPVLFLKTLERIQYAMNYFTIFESHLSSHILDNEFYKDDWIELNSSLILRDIDSNENVDTSDTSSEDSDDSSEEETQQDLSLEEFFQITFGDEPINYDVTNFVTDELSEDVFKTEVGTYLKDHTQGILRNIFPYIVDIINRTISLQRIQGCIRQISASDNIDDPSQILKRLTNCKGRDYLVAFLDNVPKSSLTKILLSLTRANIPIPLLFTNNCEFSQKGLKVLREIRSLILRDKYHLLLSFNLSTSESSTPFSKRLYPIICKNREDDLSITSAGSMDVSFHPASENYGRKPVAIAEVYLEEDPNQIFLSLMNGFSKFAFYMFVHVNDRDFEDNSPSNELKLLIETISLDSNNSKISVINWNRPTKNDPFSKRKKNIKKLFKSHFKPERVKIEQISNDLNQFLEDKKFDITKQLSQPDAGFIYPQLILKLETLENKCLNIWLPESLEESFTYSMKQKKFSTHHSDYISEEQINKKIHQFRNDQVNLYFNKPIPILLEFAKIINENKIIEMRKFAGLIDKFFKDHLAELQKSNENNEYAHNKQMIEENDISIHDIWKEFIILSNIKEEKYKKTTVLEKLYDVPPQNLFTAFTTWIIEGEPIQILDGISLKPLPTNFLSYTLCNIMSNTNRKLIIISIIGFESSGKSTLLNYLFQCSFATSATRCTKGLYLSYRNTTFDDNPIDLLILDSEGMNSTAQKYITTRNDFDKKFTLFALMCSHIIIINTKGLTRDIGDILEVSSWHLDGLRNRKSKPRLHFVLRDMNNNAKDFQPFQDIVNSLKKMFQQIPGCAESLEDFMTIQEDDIHLLTSAFHSYSDDFCPTTGRINERYNINVPAETFSNKTSILRHSLLNSATSPNTYFNQFNNIQGFIPYMKTVWDNIGIHGNFLHFEDFRSINAWHQMRYLVNEIKGIDLKGFRNQAKGKIRENIERLEVDHSKWIEVETKVRKDLDELQDEYNNICMKKYDSKLQNQFDLHIFNEGKRLIYNMIAEERMECDTLWLISACEYKDSWLSDCAIKKVGNKIEKLIGNNHLNNLKDIKYDEIFEEIWVEVERDKMLFDKEMILTLEDLKPFISKTFNNAIEECYTKVCQTSEDKEQVKFKRNFFKILKKPATFEEKIQMDTFAIMKVFEIENIAEDSNTKNNNNLKNKFNKFKRNLIGGFTSNKMIEYKTTESTKIEIARSILSKFYNVIKKVKTELEDNNSLRIDSTQAVKCLETLCNFFFDITNDDHNGSFITFKDDDFNIFEKYLRIEIFQSLSNNIDMWNDKQQKTLEGLRQNLIISFEKILSYQSGENISKEFTKYIIQAIRPKVDKIENDITQRCKEYIKKSWNDTRTATTNAFDMSFGKLDLAAVNQYLNDPTQYMFNLMKNEFMGFSDMIIYDKLQEVDEMIKYTQDTLLNDLKEWIELFDEKKNYNEFKLSYLLTYLSGNSHDYEELTHILSTKYGIVLKKKKSSHDFSKILKDVTHLLNSCIVQCPVYSFNTLSKELKEEFQKLYREWNVQEREKVQKILEITVKGLSEILVDKIGCKERCPFCSSKCELPNDGHEKHYVTNHLFPAFSGVCSEHYRHPILYSCTESAVHENVWNYAYLGPEVYSLDEFLKKFHPEWHLFQRSKPNDENIMKMRAVWWKLRQNLCLKNKMIDNTDPSWGSMYESLIPE</sequence>